<evidence type="ECO:0000256" key="4">
    <source>
        <dbReference type="ARBA" id="ARBA00022475"/>
    </source>
</evidence>
<reference evidence="12" key="1">
    <citation type="submission" date="2016-10" db="EMBL/GenBank/DDBJ databases">
        <authorList>
            <person name="Varghese N."/>
            <person name="Submissions S."/>
        </authorList>
    </citation>
    <scope>NUCLEOTIDE SEQUENCE [LARGE SCALE GENOMIC DNA]</scope>
    <source>
        <strain evidence="12">Nm71</strain>
    </source>
</reference>
<evidence type="ECO:0000313" key="11">
    <source>
        <dbReference type="EMBL" id="SES80507.1"/>
    </source>
</evidence>
<dbReference type="Pfam" id="PF03553">
    <property type="entry name" value="Na_H_antiporter"/>
    <property type="match status" value="1"/>
</dbReference>
<protein>
    <submittedName>
        <fullName evidence="11">Transporter, NhaC family</fullName>
    </submittedName>
</protein>
<evidence type="ECO:0000256" key="7">
    <source>
        <dbReference type="ARBA" id="ARBA00023136"/>
    </source>
</evidence>
<dbReference type="GO" id="GO:0015297">
    <property type="term" value="F:antiporter activity"/>
    <property type="evidence" value="ECO:0007669"/>
    <property type="project" value="UniProtKB-KW"/>
</dbReference>
<name>A0A1H9ZFR5_9PROT</name>
<feature type="domain" description="Na+/H+ antiporter NhaC-like C-terminal" evidence="10">
    <location>
        <begin position="169"/>
        <end position="467"/>
    </location>
</feature>
<dbReference type="GO" id="GO:0005886">
    <property type="term" value="C:plasma membrane"/>
    <property type="evidence" value="ECO:0007669"/>
    <property type="project" value="UniProtKB-SubCell"/>
</dbReference>
<comment type="similarity">
    <text evidence="8">Belongs to the NhaC Na(+)/H(+) (TC 2.A.35) antiporter family.</text>
</comment>
<dbReference type="NCBIfam" id="TIGR00931">
    <property type="entry name" value="antiport_nhaC"/>
    <property type="match status" value="1"/>
</dbReference>
<evidence type="ECO:0000256" key="1">
    <source>
        <dbReference type="ARBA" id="ARBA00004651"/>
    </source>
</evidence>
<dbReference type="InterPro" id="IPR052180">
    <property type="entry name" value="NhaC_Na-H+_Antiporter"/>
</dbReference>
<evidence type="ECO:0000259" key="10">
    <source>
        <dbReference type="Pfam" id="PF03553"/>
    </source>
</evidence>
<evidence type="ECO:0000256" key="8">
    <source>
        <dbReference type="ARBA" id="ARBA00038435"/>
    </source>
</evidence>
<dbReference type="EMBL" id="FOIA01000004">
    <property type="protein sequence ID" value="SES80507.1"/>
    <property type="molecule type" value="Genomic_DNA"/>
</dbReference>
<feature type="transmembrane region" description="Helical" evidence="9">
    <location>
        <begin position="118"/>
        <end position="151"/>
    </location>
</feature>
<keyword evidence="12" id="KW-1185">Reference proteome</keyword>
<feature type="transmembrane region" description="Helical" evidence="9">
    <location>
        <begin position="81"/>
        <end position="98"/>
    </location>
</feature>
<dbReference type="OrthoDB" id="9762978at2"/>
<keyword evidence="7 9" id="KW-0472">Membrane</keyword>
<organism evidence="11 12">
    <name type="scientific">Nitrosomonas marina</name>
    <dbReference type="NCBI Taxonomy" id="917"/>
    <lineage>
        <taxon>Bacteria</taxon>
        <taxon>Pseudomonadati</taxon>
        <taxon>Pseudomonadota</taxon>
        <taxon>Betaproteobacteria</taxon>
        <taxon>Nitrosomonadales</taxon>
        <taxon>Nitrosomonadaceae</taxon>
        <taxon>Nitrosomonas</taxon>
    </lineage>
</organism>
<gene>
    <name evidence="11" type="ORF">SAMN05216326_10441</name>
</gene>
<comment type="subcellular location">
    <subcellularLocation>
        <location evidence="1">Cell membrane</location>
        <topology evidence="1">Multi-pass membrane protein</topology>
    </subcellularLocation>
</comment>
<accession>A0A1H9ZFR5</accession>
<feature type="transmembrane region" description="Helical" evidence="9">
    <location>
        <begin position="46"/>
        <end position="69"/>
    </location>
</feature>
<feature type="transmembrane region" description="Helical" evidence="9">
    <location>
        <begin position="20"/>
        <end position="40"/>
    </location>
</feature>
<dbReference type="InterPro" id="IPR018461">
    <property type="entry name" value="Na/H_Antiport_NhaC-like_C"/>
</dbReference>
<dbReference type="RefSeq" id="WP_090656293.1">
    <property type="nucleotide sequence ID" value="NZ_FOIA01000004.1"/>
</dbReference>
<sequence length="477" mass="51745">MENNKQLNVAFADKKNPSFIHAVTCFMGVFLMISLGLFVFEASLHAIIFLALVWTAMQAAWLGHSFLAIRQMMNHGIYKALPALYIFMLIGMVIASYMQSGTIASLLFYGLDFLNPVIFLPVGLILCCLMSVATGTSWGTVGTLGVVLMGIGDAMGIPLPVVAGMIISGATFGDKLSPISDTTNLAAMSAETSLYRHIYSMLFTTVPTFLIVLCLFVLIGLKYADAQLYDATTETTNNSVRLALNNAYLLNPTITLLPLLVMFAMSIKRYAPEVSMSISIFIAMLIAIVYQGKSGIDVLNALWLNSEGSTGIKNLDELLGRGGIYSMAWTLLLSIMALALGGILHHAGFLRVMLINIIMFIRRIGTLIATTIAAGFVCNLALGEAYISIILNSQLFKGFYEEKDIDKAILSRSVEEGATLTAALVPWTTTGTFYAATLGVTTLEYVPYALLNLLNPCFAIIMAYLGIGLLKNMRKIV</sequence>
<dbReference type="AlphaFoldDB" id="A0A1H9ZFR5"/>
<keyword evidence="4" id="KW-1003">Cell membrane</keyword>
<feature type="transmembrane region" description="Helical" evidence="9">
    <location>
        <begin position="274"/>
        <end position="292"/>
    </location>
</feature>
<feature type="transmembrane region" description="Helical" evidence="9">
    <location>
        <begin position="198"/>
        <end position="221"/>
    </location>
</feature>
<evidence type="ECO:0000256" key="3">
    <source>
        <dbReference type="ARBA" id="ARBA00022449"/>
    </source>
</evidence>
<evidence type="ECO:0000313" key="12">
    <source>
        <dbReference type="Proteomes" id="UP000199345"/>
    </source>
</evidence>
<evidence type="ECO:0000256" key="5">
    <source>
        <dbReference type="ARBA" id="ARBA00022692"/>
    </source>
</evidence>
<keyword evidence="2" id="KW-0813">Transport</keyword>
<dbReference type="InterPro" id="IPR004770">
    <property type="entry name" value="Na/H_antiport_NhaC"/>
</dbReference>
<proteinExistence type="inferred from homology"/>
<feature type="transmembrane region" description="Helical" evidence="9">
    <location>
        <begin position="364"/>
        <end position="391"/>
    </location>
</feature>
<feature type="transmembrane region" description="Helical" evidence="9">
    <location>
        <begin position="448"/>
        <end position="470"/>
    </location>
</feature>
<keyword evidence="6 9" id="KW-1133">Transmembrane helix</keyword>
<keyword evidence="3" id="KW-0050">Antiport</keyword>
<dbReference type="PANTHER" id="PTHR33451">
    <property type="entry name" value="MALATE-2H(+)/NA(+)-LACTATE ANTIPORTER"/>
    <property type="match status" value="1"/>
</dbReference>
<dbReference type="Proteomes" id="UP000199345">
    <property type="component" value="Unassembled WGS sequence"/>
</dbReference>
<dbReference type="PANTHER" id="PTHR33451:SF3">
    <property type="entry name" value="MALATE-2H(+)_NA(+)-LACTATE ANTIPORTER"/>
    <property type="match status" value="1"/>
</dbReference>
<evidence type="ECO:0000256" key="2">
    <source>
        <dbReference type="ARBA" id="ARBA00022448"/>
    </source>
</evidence>
<evidence type="ECO:0000256" key="6">
    <source>
        <dbReference type="ARBA" id="ARBA00022989"/>
    </source>
</evidence>
<evidence type="ECO:0000256" key="9">
    <source>
        <dbReference type="SAM" id="Phobius"/>
    </source>
</evidence>
<feature type="transmembrane region" description="Helical" evidence="9">
    <location>
        <begin position="324"/>
        <end position="344"/>
    </location>
</feature>
<keyword evidence="5 9" id="KW-0812">Transmembrane</keyword>